<evidence type="ECO:0000313" key="7">
    <source>
        <dbReference type="EMBL" id="GAA3873489.1"/>
    </source>
</evidence>
<keyword evidence="8" id="KW-1185">Reference proteome</keyword>
<evidence type="ECO:0000256" key="5">
    <source>
        <dbReference type="PROSITE-ProRule" id="PRU00335"/>
    </source>
</evidence>
<dbReference type="SUPFAM" id="SSF46689">
    <property type="entry name" value="Homeodomain-like"/>
    <property type="match status" value="1"/>
</dbReference>
<accession>A0ABP7KD24</accession>
<reference evidence="8" key="1">
    <citation type="journal article" date="2019" name="Int. J. Syst. Evol. Microbiol.">
        <title>The Global Catalogue of Microorganisms (GCM) 10K type strain sequencing project: providing services to taxonomists for standard genome sequencing and annotation.</title>
        <authorList>
            <consortium name="The Broad Institute Genomics Platform"/>
            <consortium name="The Broad Institute Genome Sequencing Center for Infectious Disease"/>
            <person name="Wu L."/>
            <person name="Ma J."/>
        </authorList>
    </citation>
    <scope>NUCLEOTIDE SEQUENCE [LARGE SCALE GENOMIC DNA]</scope>
    <source>
        <strain evidence="8">JCM 17021</strain>
    </source>
</reference>
<dbReference type="InterPro" id="IPR050109">
    <property type="entry name" value="HTH-type_TetR-like_transc_reg"/>
</dbReference>
<dbReference type="Proteomes" id="UP001501803">
    <property type="component" value="Unassembled WGS sequence"/>
</dbReference>
<proteinExistence type="predicted"/>
<sequence>MPRIPTAERRNALIQAALRVVAQRGVAAATTRAIVAEAGMSLASFHYAFASHDELMAELIREIVAQEESSVVLPHPSEGATVREVLRASIQSYLVSIQADPQREKAMFELTHYALRTPAGEHLARMQYEHYYALASTALAAGAEATNVVWDRPVEEVARILIALTDGLTLAWLVNRDDAAAASLIDFAADAVAGLARPA</sequence>
<evidence type="ECO:0000256" key="2">
    <source>
        <dbReference type="ARBA" id="ARBA00023015"/>
    </source>
</evidence>
<dbReference type="Gene3D" id="1.10.357.10">
    <property type="entry name" value="Tetracycline Repressor, domain 2"/>
    <property type="match status" value="1"/>
</dbReference>
<dbReference type="PANTHER" id="PTHR30055:SF234">
    <property type="entry name" value="HTH-TYPE TRANSCRIPTIONAL REGULATOR BETI"/>
    <property type="match status" value="1"/>
</dbReference>
<dbReference type="InterPro" id="IPR009057">
    <property type="entry name" value="Homeodomain-like_sf"/>
</dbReference>
<keyword evidence="2" id="KW-0805">Transcription regulation</keyword>
<dbReference type="RefSeq" id="WP_345064258.1">
    <property type="nucleotide sequence ID" value="NZ_BAABCN010000002.1"/>
</dbReference>
<name>A0ABP7KD24_9MICO</name>
<dbReference type="PROSITE" id="PS50977">
    <property type="entry name" value="HTH_TETR_2"/>
    <property type="match status" value="1"/>
</dbReference>
<comment type="caution">
    <text evidence="7">The sequence shown here is derived from an EMBL/GenBank/DDBJ whole genome shotgun (WGS) entry which is preliminary data.</text>
</comment>
<evidence type="ECO:0000256" key="3">
    <source>
        <dbReference type="ARBA" id="ARBA00023125"/>
    </source>
</evidence>
<keyword evidence="3 5" id="KW-0238">DNA-binding</keyword>
<protein>
    <recommendedName>
        <fullName evidence="6">HTH tetR-type domain-containing protein</fullName>
    </recommendedName>
</protein>
<dbReference type="InterPro" id="IPR036271">
    <property type="entry name" value="Tet_transcr_reg_TetR-rel_C_sf"/>
</dbReference>
<feature type="domain" description="HTH tetR-type" evidence="6">
    <location>
        <begin position="7"/>
        <end position="67"/>
    </location>
</feature>
<keyword evidence="1" id="KW-0678">Repressor</keyword>
<feature type="DNA-binding region" description="H-T-H motif" evidence="5">
    <location>
        <begin position="30"/>
        <end position="49"/>
    </location>
</feature>
<dbReference type="PANTHER" id="PTHR30055">
    <property type="entry name" value="HTH-TYPE TRANSCRIPTIONAL REGULATOR RUTR"/>
    <property type="match status" value="1"/>
</dbReference>
<dbReference type="Pfam" id="PF00440">
    <property type="entry name" value="TetR_N"/>
    <property type="match status" value="1"/>
</dbReference>
<organism evidence="7 8">
    <name type="scientific">Leifsonia kafniensis</name>
    <dbReference type="NCBI Taxonomy" id="475957"/>
    <lineage>
        <taxon>Bacteria</taxon>
        <taxon>Bacillati</taxon>
        <taxon>Actinomycetota</taxon>
        <taxon>Actinomycetes</taxon>
        <taxon>Micrococcales</taxon>
        <taxon>Microbacteriaceae</taxon>
        <taxon>Leifsonia</taxon>
    </lineage>
</organism>
<evidence type="ECO:0000256" key="1">
    <source>
        <dbReference type="ARBA" id="ARBA00022491"/>
    </source>
</evidence>
<dbReference type="SUPFAM" id="SSF48498">
    <property type="entry name" value="Tetracyclin repressor-like, C-terminal domain"/>
    <property type="match status" value="1"/>
</dbReference>
<evidence type="ECO:0000313" key="8">
    <source>
        <dbReference type="Proteomes" id="UP001501803"/>
    </source>
</evidence>
<evidence type="ECO:0000256" key="4">
    <source>
        <dbReference type="ARBA" id="ARBA00023163"/>
    </source>
</evidence>
<gene>
    <name evidence="7" type="ORF">GCM10022381_15560</name>
</gene>
<dbReference type="InterPro" id="IPR039538">
    <property type="entry name" value="BetI_C"/>
</dbReference>
<dbReference type="InterPro" id="IPR001647">
    <property type="entry name" value="HTH_TetR"/>
</dbReference>
<keyword evidence="4" id="KW-0804">Transcription</keyword>
<dbReference type="EMBL" id="BAABCN010000002">
    <property type="protein sequence ID" value="GAA3873489.1"/>
    <property type="molecule type" value="Genomic_DNA"/>
</dbReference>
<dbReference type="Pfam" id="PF13977">
    <property type="entry name" value="TetR_C_6"/>
    <property type="match status" value="1"/>
</dbReference>
<evidence type="ECO:0000259" key="6">
    <source>
        <dbReference type="PROSITE" id="PS50977"/>
    </source>
</evidence>